<name>A0A0M3DFL5_9FIRM</name>
<dbReference type="AlphaFoldDB" id="A0A0M3DFL5"/>
<dbReference type="RefSeq" id="WP_046823990.1">
    <property type="nucleotide sequence ID" value="NZ_LBBT01000307.1"/>
</dbReference>
<gene>
    <name evidence="2" type="ORF">VN21_15150</name>
</gene>
<evidence type="ECO:0000313" key="2">
    <source>
        <dbReference type="EMBL" id="KKY00264.1"/>
    </source>
</evidence>
<evidence type="ECO:0000256" key="1">
    <source>
        <dbReference type="SAM" id="Coils"/>
    </source>
</evidence>
<dbReference type="PATRIC" id="fig|1629550.3.peg.2496"/>
<keyword evidence="1" id="KW-0175">Coiled coil</keyword>
<dbReference type="OrthoDB" id="1758137at2"/>
<evidence type="ECO:0000313" key="3">
    <source>
        <dbReference type="Proteomes" id="UP000034407"/>
    </source>
</evidence>
<dbReference type="EMBL" id="LBBT01000307">
    <property type="protein sequence ID" value="KKY00264.1"/>
    <property type="molecule type" value="Genomic_DNA"/>
</dbReference>
<reference evidence="2 3" key="1">
    <citation type="submission" date="2015-04" db="EMBL/GenBank/DDBJ databases">
        <title>Microcin producing Clostridium sp. JC272T.</title>
        <authorList>
            <person name="Jyothsna T."/>
            <person name="Sasikala C."/>
            <person name="Ramana C."/>
        </authorList>
    </citation>
    <scope>NUCLEOTIDE SEQUENCE [LARGE SCALE GENOMIC DNA]</scope>
    <source>
        <strain evidence="2 3">JC272</strain>
    </source>
</reference>
<keyword evidence="3" id="KW-1185">Reference proteome</keyword>
<accession>A0A0M3DFL5</accession>
<dbReference type="Proteomes" id="UP000034407">
    <property type="component" value="Unassembled WGS sequence"/>
</dbReference>
<comment type="caution">
    <text evidence="2">The sequence shown here is derived from an EMBL/GenBank/DDBJ whole genome shotgun (WGS) entry which is preliminary data.</text>
</comment>
<feature type="coiled-coil region" evidence="1">
    <location>
        <begin position="89"/>
        <end position="144"/>
    </location>
</feature>
<sequence>MSTMRKKKKCYNSCSANIGCNQKKEKESYCEPCKKPVHKKCEPVKKLEPTCCPPGPCDDCEIKFDDTCVKLAQEAERLFKKALDCECLAVESYEEAKEFDKKAKALEAKAKKLAKESMENETEAEKLRKQANQLLCKSEDLCARAKCLYKEAEQSGDEAEQYCEKAKCLYEKSQNVNEQAKCLYSQAMKCDEKAMNCYKAAGEKIKEYEGKSKKCEDMMKKCQEKIAGCYEMDDCKPKKSCYVDLGIEEPCKEKKTCKPCKPMHICKEEKQCKPIYTCKEEKSSCTCEPKYVSPTYCKPKKEVKQPCGYEFNFCNGQNNNQNKDEYCDLDDIMLIKEEETGLYINPIYNMEPMQYMGEFANKYPSMDEPYMYMENMGMEEMQDMWMNYYMYMQNMMNNMMYNLED</sequence>
<organism evidence="2 3">
    <name type="scientific">Paraclostridium benzoelyticum</name>
    <dbReference type="NCBI Taxonomy" id="1629550"/>
    <lineage>
        <taxon>Bacteria</taxon>
        <taxon>Bacillati</taxon>
        <taxon>Bacillota</taxon>
        <taxon>Clostridia</taxon>
        <taxon>Peptostreptococcales</taxon>
        <taxon>Peptostreptococcaceae</taxon>
        <taxon>Paraclostridium</taxon>
    </lineage>
</organism>
<protein>
    <submittedName>
        <fullName evidence="2">Uncharacterized protein</fullName>
    </submittedName>
</protein>
<proteinExistence type="predicted"/>